<organism evidence="1 2">
    <name type="scientific">Colletotrichum cuscutae</name>
    <dbReference type="NCBI Taxonomy" id="1209917"/>
    <lineage>
        <taxon>Eukaryota</taxon>
        <taxon>Fungi</taxon>
        <taxon>Dikarya</taxon>
        <taxon>Ascomycota</taxon>
        <taxon>Pezizomycotina</taxon>
        <taxon>Sordariomycetes</taxon>
        <taxon>Hypocreomycetidae</taxon>
        <taxon>Glomerellales</taxon>
        <taxon>Glomerellaceae</taxon>
        <taxon>Colletotrichum</taxon>
        <taxon>Colletotrichum acutatum species complex</taxon>
    </lineage>
</organism>
<dbReference type="EMBL" id="MPDP01000135">
    <property type="protein sequence ID" value="KAK1477239.1"/>
    <property type="molecule type" value="Genomic_DNA"/>
</dbReference>
<dbReference type="Proteomes" id="UP001239213">
    <property type="component" value="Unassembled WGS sequence"/>
</dbReference>
<comment type="caution">
    <text evidence="1">The sequence shown here is derived from an EMBL/GenBank/DDBJ whole genome shotgun (WGS) entry which is preliminary data.</text>
</comment>
<evidence type="ECO:0000313" key="2">
    <source>
        <dbReference type="Proteomes" id="UP001239213"/>
    </source>
</evidence>
<dbReference type="AlphaFoldDB" id="A0AAI9VCE2"/>
<evidence type="ECO:0000313" key="1">
    <source>
        <dbReference type="EMBL" id="KAK1477239.1"/>
    </source>
</evidence>
<name>A0AAI9VCE2_9PEZI</name>
<reference evidence="1" key="1">
    <citation type="submission" date="2016-11" db="EMBL/GenBank/DDBJ databases">
        <title>The genome sequence of Colletotrichum cuscutae.</title>
        <authorList>
            <person name="Baroncelli R."/>
        </authorList>
    </citation>
    <scope>NUCLEOTIDE SEQUENCE</scope>
    <source>
        <strain evidence="1">IMI 304802</strain>
    </source>
</reference>
<protein>
    <submittedName>
        <fullName evidence="1">Uncharacterized protein</fullName>
    </submittedName>
</protein>
<keyword evidence="2" id="KW-1185">Reference proteome</keyword>
<sequence>MCLSVLGVSCVPPAHVGRHAPVNGPHCFVSTCFVQR</sequence>
<gene>
    <name evidence="1" type="ORF">CCUS01_05057</name>
</gene>
<accession>A0AAI9VCE2</accession>
<proteinExistence type="predicted"/>